<evidence type="ECO:0000313" key="1">
    <source>
        <dbReference type="EnsemblPlants" id="KQL08398"/>
    </source>
</evidence>
<dbReference type="EMBL" id="AGNK02003440">
    <property type="status" value="NOT_ANNOTATED_CDS"/>
    <property type="molecule type" value="Genomic_DNA"/>
</dbReference>
<dbReference type="HOGENOM" id="CLU_3300334_0_0_1"/>
<dbReference type="Gramene" id="KQL08398">
    <property type="protein sequence ID" value="KQL08398"/>
    <property type="gene ID" value="SETIT_005513mg"/>
</dbReference>
<name>K3XUA6_SETIT</name>
<reference evidence="2" key="1">
    <citation type="journal article" date="2012" name="Nat. Biotechnol.">
        <title>Reference genome sequence of the model plant Setaria.</title>
        <authorList>
            <person name="Bennetzen J.L."/>
            <person name="Schmutz J."/>
            <person name="Wang H."/>
            <person name="Percifield R."/>
            <person name="Hawkins J."/>
            <person name="Pontaroli A.C."/>
            <person name="Estep M."/>
            <person name="Feng L."/>
            <person name="Vaughn J.N."/>
            <person name="Grimwood J."/>
            <person name="Jenkins J."/>
            <person name="Barry K."/>
            <person name="Lindquist E."/>
            <person name="Hellsten U."/>
            <person name="Deshpande S."/>
            <person name="Wang X."/>
            <person name="Wu X."/>
            <person name="Mitros T."/>
            <person name="Triplett J."/>
            <person name="Yang X."/>
            <person name="Ye C.Y."/>
            <person name="Mauro-Herrera M."/>
            <person name="Wang L."/>
            <person name="Li P."/>
            <person name="Sharma M."/>
            <person name="Sharma R."/>
            <person name="Ronald P.C."/>
            <person name="Panaud O."/>
            <person name="Kellogg E.A."/>
            <person name="Brutnell T.P."/>
            <person name="Doust A.N."/>
            <person name="Tuskan G.A."/>
            <person name="Rokhsar D."/>
            <person name="Devos K.M."/>
        </authorList>
    </citation>
    <scope>NUCLEOTIDE SEQUENCE [LARGE SCALE GENOMIC DNA]</scope>
    <source>
        <strain evidence="2">cv. Yugu1</strain>
    </source>
</reference>
<dbReference type="Proteomes" id="UP000004995">
    <property type="component" value="Unassembled WGS sequence"/>
</dbReference>
<keyword evidence="2" id="KW-1185">Reference proteome</keyword>
<dbReference type="InParanoid" id="K3XUA6"/>
<dbReference type="EnsemblPlants" id="KQL08398">
    <property type="protein sequence ID" value="KQL08398"/>
    <property type="gene ID" value="SETIT_005513mg"/>
</dbReference>
<evidence type="ECO:0000313" key="2">
    <source>
        <dbReference type="Proteomes" id="UP000004995"/>
    </source>
</evidence>
<protein>
    <submittedName>
        <fullName evidence="1">Uncharacterized protein</fullName>
    </submittedName>
</protein>
<sequence>MLFPRRFVNRKVQFGDHRLLTGQAATTAISNTAGCGGRCE</sequence>
<organism evidence="1 2">
    <name type="scientific">Setaria italica</name>
    <name type="common">Foxtail millet</name>
    <name type="synonym">Panicum italicum</name>
    <dbReference type="NCBI Taxonomy" id="4555"/>
    <lineage>
        <taxon>Eukaryota</taxon>
        <taxon>Viridiplantae</taxon>
        <taxon>Streptophyta</taxon>
        <taxon>Embryophyta</taxon>
        <taxon>Tracheophyta</taxon>
        <taxon>Spermatophyta</taxon>
        <taxon>Magnoliopsida</taxon>
        <taxon>Liliopsida</taxon>
        <taxon>Poales</taxon>
        <taxon>Poaceae</taxon>
        <taxon>PACMAD clade</taxon>
        <taxon>Panicoideae</taxon>
        <taxon>Panicodae</taxon>
        <taxon>Paniceae</taxon>
        <taxon>Cenchrinae</taxon>
        <taxon>Setaria</taxon>
    </lineage>
</organism>
<dbReference type="AlphaFoldDB" id="K3XUA6"/>
<accession>K3XUA6</accession>
<reference evidence="1" key="2">
    <citation type="submission" date="2018-08" db="UniProtKB">
        <authorList>
            <consortium name="EnsemblPlants"/>
        </authorList>
    </citation>
    <scope>IDENTIFICATION</scope>
    <source>
        <strain evidence="1">Yugu1</strain>
    </source>
</reference>
<proteinExistence type="predicted"/>